<feature type="binding site" evidence="1">
    <location>
        <position position="130"/>
    </location>
    <ligand>
        <name>an N-acyl-1,2-diacyl-sn-glycero-3-phosphoethanolamine</name>
        <dbReference type="ChEBI" id="CHEBI:62537"/>
    </ligand>
</feature>
<dbReference type="InterPro" id="IPR024884">
    <property type="entry name" value="NAPE-PLD"/>
</dbReference>
<dbReference type="InterPro" id="IPR036866">
    <property type="entry name" value="RibonucZ/Hydroxyglut_hydro"/>
</dbReference>
<dbReference type="OrthoDB" id="332863at2759"/>
<dbReference type="GO" id="GO:0070292">
    <property type="term" value="P:N-acylphosphatidylethanolamine metabolic process"/>
    <property type="evidence" value="ECO:0007669"/>
    <property type="project" value="TreeGrafter"/>
</dbReference>
<dbReference type="GO" id="GO:0008270">
    <property type="term" value="F:zinc ion binding"/>
    <property type="evidence" value="ECO:0007669"/>
    <property type="project" value="InterPro"/>
</dbReference>
<evidence type="ECO:0000313" key="3">
    <source>
        <dbReference type="EMBL" id="ORY83644.1"/>
    </source>
</evidence>
<dbReference type="SUPFAM" id="SSF56281">
    <property type="entry name" value="Metallo-hydrolase/oxidoreductase"/>
    <property type="match status" value="1"/>
</dbReference>
<organism evidence="3 4">
    <name type="scientific">Protomyces lactucae-debilis</name>
    <dbReference type="NCBI Taxonomy" id="2754530"/>
    <lineage>
        <taxon>Eukaryota</taxon>
        <taxon>Fungi</taxon>
        <taxon>Dikarya</taxon>
        <taxon>Ascomycota</taxon>
        <taxon>Taphrinomycotina</taxon>
        <taxon>Taphrinomycetes</taxon>
        <taxon>Taphrinales</taxon>
        <taxon>Protomycetaceae</taxon>
        <taxon>Protomyces</taxon>
    </lineage>
</organism>
<dbReference type="Proteomes" id="UP000193685">
    <property type="component" value="Unassembled WGS sequence"/>
</dbReference>
<evidence type="ECO:0000313" key="4">
    <source>
        <dbReference type="Proteomes" id="UP000193685"/>
    </source>
</evidence>
<dbReference type="EMBL" id="MCFI01000007">
    <property type="protein sequence ID" value="ORY83644.1"/>
    <property type="molecule type" value="Genomic_DNA"/>
</dbReference>
<accession>A0A1Y2FJT9</accession>
<protein>
    <submittedName>
        <fullName evidence="3">Beta-lactamase superfamily domain-domain-containing protein</fullName>
    </submittedName>
</protein>
<evidence type="ECO:0000256" key="1">
    <source>
        <dbReference type="PIRSR" id="PIRSR038896-50"/>
    </source>
</evidence>
<dbReference type="GO" id="GO:0070290">
    <property type="term" value="F:N-acylphosphatidylethanolamine-specific phospholipase D activity"/>
    <property type="evidence" value="ECO:0007669"/>
    <property type="project" value="InterPro"/>
</dbReference>
<dbReference type="Gene3D" id="3.60.15.10">
    <property type="entry name" value="Ribonuclease Z/Hydroxyacylglutathione hydrolase-like"/>
    <property type="match status" value="1"/>
</dbReference>
<dbReference type="GO" id="GO:0005737">
    <property type="term" value="C:cytoplasm"/>
    <property type="evidence" value="ECO:0007669"/>
    <property type="project" value="TreeGrafter"/>
</dbReference>
<reference evidence="3 4" key="1">
    <citation type="submission" date="2016-07" db="EMBL/GenBank/DDBJ databases">
        <title>Pervasive Adenine N6-methylation of Active Genes in Fungi.</title>
        <authorList>
            <consortium name="DOE Joint Genome Institute"/>
            <person name="Mondo S.J."/>
            <person name="Dannebaum R.O."/>
            <person name="Kuo R.C."/>
            <person name="Labutti K."/>
            <person name="Haridas S."/>
            <person name="Kuo A."/>
            <person name="Salamov A."/>
            <person name="Ahrendt S.R."/>
            <person name="Lipzen A."/>
            <person name="Sullivan W."/>
            <person name="Andreopoulos W.B."/>
            <person name="Clum A."/>
            <person name="Lindquist E."/>
            <person name="Daum C."/>
            <person name="Ramamoorthy G.K."/>
            <person name="Gryganskyi A."/>
            <person name="Culley D."/>
            <person name="Magnuson J.K."/>
            <person name="James T.Y."/>
            <person name="O'Malley M.A."/>
            <person name="Stajich J.E."/>
            <person name="Spatafora J.W."/>
            <person name="Visel A."/>
            <person name="Grigoriev I.V."/>
        </authorList>
    </citation>
    <scope>NUCLEOTIDE SEQUENCE [LARGE SCALE GENOMIC DNA]</scope>
    <source>
        <strain evidence="3 4">12-1054</strain>
    </source>
</reference>
<evidence type="ECO:0000259" key="2">
    <source>
        <dbReference type="Pfam" id="PF12706"/>
    </source>
</evidence>
<comment type="caution">
    <text evidence="3">The sequence shown here is derived from an EMBL/GenBank/DDBJ whole genome shotgun (WGS) entry which is preliminary data.</text>
</comment>
<dbReference type="AlphaFoldDB" id="A0A1Y2FJT9"/>
<dbReference type="GO" id="GO:0070291">
    <property type="term" value="P:N-acylethanolamine metabolic process"/>
    <property type="evidence" value="ECO:0007669"/>
    <property type="project" value="TreeGrafter"/>
</dbReference>
<dbReference type="PANTHER" id="PTHR15032:SF4">
    <property type="entry name" value="N-ACYL-PHOSPHATIDYLETHANOLAMINE-HYDROLYZING PHOSPHOLIPASE D"/>
    <property type="match status" value="1"/>
</dbReference>
<dbReference type="Pfam" id="PF12706">
    <property type="entry name" value="Lactamase_B_2"/>
    <property type="match status" value="1"/>
</dbReference>
<dbReference type="PIRSF" id="PIRSF038896">
    <property type="entry name" value="NAPE-PLD"/>
    <property type="match status" value="1"/>
</dbReference>
<sequence>AAGFKNPWPSYRSASKWKVLKTAIFHPPRKPIPKRIQEHFPVRMPTWHDFKDDNIKATWFGHASFLLELPVETPAQKRGARILLDPVFSKYTSPQIAAMFGLGPKRYSQLPCAVDDLPEVDIVVLSHNHYDHLDKPTLRQLERKHPNHIQYLVPLNNRQHLEAIGIEPGRIRELDWRESTQVHLPIIGARFSALCWPAQHGSARTPLDADKSLWASWLVETQTRAAGPKRIFFAGDTGYRATLGDGREGFPVCPTFKELGVKFEHGIHLSIIPIGLFLPREILSGVHTCPEDAVDLHRDLGSLKSLGCHFGTFRGSLSKHYEDVLEPARRLRAYAAQEGLAEDAFVTVAIG</sequence>
<dbReference type="OMA" id="EPPERWR"/>
<gene>
    <name evidence="3" type="ORF">BCR37DRAFT_336960</name>
</gene>
<dbReference type="RefSeq" id="XP_040725939.1">
    <property type="nucleotide sequence ID" value="XM_040867244.1"/>
</dbReference>
<dbReference type="InterPro" id="IPR001279">
    <property type="entry name" value="Metallo-B-lactamas"/>
</dbReference>
<name>A0A1Y2FJT9_PROLT</name>
<feature type="non-terminal residue" evidence="3">
    <location>
        <position position="351"/>
    </location>
</feature>
<dbReference type="PANTHER" id="PTHR15032">
    <property type="entry name" value="N-ACYL-PHOSPHATIDYLETHANOLAMINE-HYDROLYZING PHOSPHOLIPASE D"/>
    <property type="match status" value="1"/>
</dbReference>
<proteinExistence type="predicted"/>
<feature type="domain" description="Metallo-beta-lactamase" evidence="2">
    <location>
        <begin position="81"/>
        <end position="310"/>
    </location>
</feature>
<dbReference type="GeneID" id="63783843"/>
<feature type="binding site" evidence="1">
    <location>
        <position position="287"/>
    </location>
    <ligand>
        <name>an N-acyl-1,2-diacyl-sn-glycero-3-phosphoethanolamine</name>
        <dbReference type="ChEBI" id="CHEBI:62537"/>
    </ligand>
</feature>
<feature type="non-terminal residue" evidence="3">
    <location>
        <position position="1"/>
    </location>
</feature>
<keyword evidence="4" id="KW-1185">Reference proteome</keyword>